<comment type="subcellular location">
    <subcellularLocation>
        <location evidence="1">Membrane</location>
    </subcellularLocation>
</comment>
<feature type="coiled-coil region" evidence="6">
    <location>
        <begin position="116"/>
        <end position="179"/>
    </location>
</feature>
<dbReference type="AlphaFoldDB" id="A0A1E3X5D1"/>
<evidence type="ECO:0000256" key="4">
    <source>
        <dbReference type="ARBA" id="ARBA00023134"/>
    </source>
</evidence>
<evidence type="ECO:0000256" key="2">
    <source>
        <dbReference type="ARBA" id="ARBA00022741"/>
    </source>
</evidence>
<feature type="domain" description="Dynamin N-terminal" evidence="7">
    <location>
        <begin position="50"/>
        <end position="273"/>
    </location>
</feature>
<keyword evidence="4" id="KW-0342">GTP-binding</keyword>
<feature type="coiled-coil region" evidence="6">
    <location>
        <begin position="613"/>
        <end position="661"/>
    </location>
</feature>
<feature type="coiled-coil region" evidence="6">
    <location>
        <begin position="390"/>
        <end position="441"/>
    </location>
</feature>
<dbReference type="InterPro" id="IPR045063">
    <property type="entry name" value="Dynamin_N"/>
</dbReference>
<dbReference type="GO" id="GO:0003924">
    <property type="term" value="F:GTPase activity"/>
    <property type="evidence" value="ECO:0007669"/>
    <property type="project" value="InterPro"/>
</dbReference>
<dbReference type="GO" id="GO:0005525">
    <property type="term" value="F:GTP binding"/>
    <property type="evidence" value="ECO:0007669"/>
    <property type="project" value="UniProtKB-KW"/>
</dbReference>
<dbReference type="PATRIC" id="fig|1872076.5.peg.4818"/>
<organism evidence="8 9">
    <name type="scientific">Candidatus Scalindua rubra</name>
    <dbReference type="NCBI Taxonomy" id="1872076"/>
    <lineage>
        <taxon>Bacteria</taxon>
        <taxon>Pseudomonadati</taxon>
        <taxon>Planctomycetota</taxon>
        <taxon>Candidatus Brocadiia</taxon>
        <taxon>Candidatus Brocadiales</taxon>
        <taxon>Candidatus Scalinduaceae</taxon>
        <taxon>Candidatus Scalindua</taxon>
    </lineage>
</organism>
<evidence type="ECO:0000313" key="9">
    <source>
        <dbReference type="Proteomes" id="UP000094056"/>
    </source>
</evidence>
<dbReference type="EMBL" id="MAYW01000169">
    <property type="protein sequence ID" value="ODS30850.1"/>
    <property type="molecule type" value="Genomic_DNA"/>
</dbReference>
<evidence type="ECO:0000256" key="5">
    <source>
        <dbReference type="ARBA" id="ARBA00023136"/>
    </source>
</evidence>
<dbReference type="GO" id="GO:0008053">
    <property type="term" value="P:mitochondrial fusion"/>
    <property type="evidence" value="ECO:0007669"/>
    <property type="project" value="TreeGrafter"/>
</dbReference>
<name>A0A1E3X5D1_9BACT</name>
<reference evidence="8 9" key="1">
    <citation type="submission" date="2016-07" db="EMBL/GenBank/DDBJ databases">
        <title>Draft genome of Scalindua rubra, obtained from a brine-seawater interface in the Red Sea, sheds light on salt adaptation in anammox bacteria.</title>
        <authorList>
            <person name="Speth D.R."/>
            <person name="Lagkouvardos I."/>
            <person name="Wang Y."/>
            <person name="Qian P.-Y."/>
            <person name="Dutilh B.E."/>
            <person name="Jetten M.S."/>
        </authorList>
    </citation>
    <scope>NUCLEOTIDE SEQUENCE [LARGE SCALE GENOMIC DNA]</scope>
    <source>
        <strain evidence="8">BSI-1</strain>
    </source>
</reference>
<dbReference type="InterPro" id="IPR027094">
    <property type="entry name" value="Mitofusin_fam"/>
</dbReference>
<sequence>MIGDNYKAHRDNVIDLFNSYKEKRGHLNDGIDIKFLESRIESMKKGKYTLAVAGEVKAGKSTFINALLGTELLPADVLQATSAIIEIFKSEKSFLRVKYADGKKEEIYDDLFTPYIDEAKEKLHEICRILDEYREIPTTLLDEYIIKSSTSLEVTESLIQEWQNELNNSSESRIDLSEKKELLKQYIGKRTKDKIPVEIDFGYPLKWDFDELRIVDSPGVNALGGVQDVSFQFFEDANAILFVHPIKPVESKSLRKFVNSVISNRSKETLFLVLTHAGLYPDSDIEKLHSEAVRLYKDDIPEDRILVVDSLLKLIHNDLEGGKTLEQIEESSEQKSDILPKFEKKSTRKNKELKDVLLEYSRFEKMFETIDKFSMQAPNLQLQEILESIKKGYEDQNSQYKGKLERIDKKKKNPQEFEAEINRINNALSRYKKLMRKTNKDLGQSYRGIHSERIKIIEKLKLKYPELITKSDDLEIVRKYFIDAMNEIDSIRAGFSSSLTTELSKRLEEIGKTFQEEHKITVPRVDLKSIEDKAEKEAYKMEDVYGNRKWDRWDYGGLGIPRIFRPDQVKTGEKQVYDKEQHLSSLKIGYNKVFYKVVKALPAKSEEVLDLYLKSFNNEMNNAIAERQEVLENEKDKKQSNYEIIAEIDNLKEKKKRFNRNSYGYKKFWRI</sequence>
<dbReference type="Pfam" id="PF00350">
    <property type="entry name" value="Dynamin_N"/>
    <property type="match status" value="1"/>
</dbReference>
<dbReference type="SUPFAM" id="SSF52540">
    <property type="entry name" value="P-loop containing nucleoside triphosphate hydrolases"/>
    <property type="match status" value="1"/>
</dbReference>
<keyword evidence="6" id="KW-0175">Coiled coil</keyword>
<evidence type="ECO:0000256" key="6">
    <source>
        <dbReference type="SAM" id="Coils"/>
    </source>
</evidence>
<accession>A0A1E3X5D1</accession>
<gene>
    <name evidence="8" type="ORF">SCARUB_04035</name>
</gene>
<evidence type="ECO:0000256" key="1">
    <source>
        <dbReference type="ARBA" id="ARBA00004370"/>
    </source>
</evidence>
<keyword evidence="3 8" id="KW-0378">Hydrolase</keyword>
<comment type="caution">
    <text evidence="8">The sequence shown here is derived from an EMBL/GenBank/DDBJ whole genome shotgun (WGS) entry which is preliminary data.</text>
</comment>
<evidence type="ECO:0000256" key="3">
    <source>
        <dbReference type="ARBA" id="ARBA00022801"/>
    </source>
</evidence>
<proteinExistence type="predicted"/>
<keyword evidence="2" id="KW-0547">Nucleotide-binding</keyword>
<keyword evidence="5" id="KW-0472">Membrane</keyword>
<dbReference type="Gene3D" id="3.40.50.300">
    <property type="entry name" value="P-loop containing nucleotide triphosphate hydrolases"/>
    <property type="match status" value="1"/>
</dbReference>
<dbReference type="PANTHER" id="PTHR10465:SF0">
    <property type="entry name" value="SARCALUMENIN"/>
    <property type="match status" value="1"/>
</dbReference>
<dbReference type="EC" id="3.6.5.5" evidence="8"/>
<dbReference type="GO" id="GO:0016020">
    <property type="term" value="C:membrane"/>
    <property type="evidence" value="ECO:0007669"/>
    <property type="project" value="UniProtKB-SubCell"/>
</dbReference>
<protein>
    <submittedName>
        <fullName evidence="8">Bacterial dynamin-like protein</fullName>
        <ecNumber evidence="8">3.6.5.5</ecNumber>
    </submittedName>
</protein>
<evidence type="ECO:0000313" key="8">
    <source>
        <dbReference type="EMBL" id="ODS30850.1"/>
    </source>
</evidence>
<dbReference type="InterPro" id="IPR027417">
    <property type="entry name" value="P-loop_NTPase"/>
</dbReference>
<evidence type="ECO:0000259" key="7">
    <source>
        <dbReference type="Pfam" id="PF00350"/>
    </source>
</evidence>
<dbReference type="Proteomes" id="UP000094056">
    <property type="component" value="Unassembled WGS sequence"/>
</dbReference>
<dbReference type="PANTHER" id="PTHR10465">
    <property type="entry name" value="TRANSMEMBRANE GTPASE FZO1"/>
    <property type="match status" value="1"/>
</dbReference>